<dbReference type="RefSeq" id="XP_014666092.1">
    <property type="nucleotide sequence ID" value="XM_014810606.1"/>
</dbReference>
<dbReference type="Gene3D" id="3.20.20.370">
    <property type="entry name" value="Glycoside hydrolase/deacetylase"/>
    <property type="match status" value="1"/>
</dbReference>
<gene>
    <name evidence="2" type="primary">LOC106808050</name>
</gene>
<dbReference type="GeneID" id="106808050"/>
<dbReference type="PANTHER" id="PTHR45985:SF3">
    <property type="entry name" value="CHITIN DEACETYLASE-LIKE 4"/>
    <property type="match status" value="1"/>
</dbReference>
<dbReference type="PANTHER" id="PTHR45985">
    <property type="match status" value="1"/>
</dbReference>
<reference evidence="2" key="1">
    <citation type="submission" date="2025-08" db="UniProtKB">
        <authorList>
            <consortium name="RefSeq"/>
        </authorList>
    </citation>
    <scope>IDENTIFICATION</scope>
</reference>
<keyword evidence="1" id="KW-1185">Reference proteome</keyword>
<dbReference type="SUPFAM" id="SSF88713">
    <property type="entry name" value="Glycoside hydrolase/deacetylase"/>
    <property type="match status" value="1"/>
</dbReference>
<evidence type="ECO:0000313" key="2">
    <source>
        <dbReference type="RefSeq" id="XP_014666092.1"/>
    </source>
</evidence>
<accession>A0ABM1E1M1</accession>
<proteinExistence type="predicted"/>
<sequence>MVIISFEGGIRLSEYNHLYQQIFKKVNAQRRREPRVNPNGCPIRGTFFVSHDYTDYAVVQSLYHEGHEIAAHSISKRLPSDWWANATLRDWTEEMADERTILRNLAKVNVRDVKGMRTPYLQMGGNTQFKMMQENGFLYDASMPTIQNNPALWPYTLDYLSTQECTVPPCPHSSFPGVWEVPIVDLFDKMGWKCNQVDQCLFPTTRRKGARAANGELCAPLRDEPRSDAAHTASALVLRGTLQPGSDAGIPRHANRWRSTGGVVRHGGAGATVGDEPHVGRQRRQLSAVAVSAADGSGAAL</sequence>
<dbReference type="Proteomes" id="UP000695022">
    <property type="component" value="Unplaced"/>
</dbReference>
<dbReference type="InterPro" id="IPR052740">
    <property type="entry name" value="CE4"/>
</dbReference>
<evidence type="ECO:0000313" key="1">
    <source>
        <dbReference type="Proteomes" id="UP000695022"/>
    </source>
</evidence>
<dbReference type="InterPro" id="IPR011330">
    <property type="entry name" value="Glyco_hydro/deAcase_b/a-brl"/>
</dbReference>
<protein>
    <submittedName>
        <fullName evidence="2">Uncharacterized protein LOC106808050</fullName>
    </submittedName>
</protein>
<organism evidence="1 2">
    <name type="scientific">Priapulus caudatus</name>
    <name type="common">Priapulid worm</name>
    <dbReference type="NCBI Taxonomy" id="37621"/>
    <lineage>
        <taxon>Eukaryota</taxon>
        <taxon>Metazoa</taxon>
        <taxon>Ecdysozoa</taxon>
        <taxon>Scalidophora</taxon>
        <taxon>Priapulida</taxon>
        <taxon>Priapulimorpha</taxon>
        <taxon>Priapulimorphida</taxon>
        <taxon>Priapulidae</taxon>
        <taxon>Priapulus</taxon>
    </lineage>
</organism>
<name>A0ABM1E1M1_PRICU</name>